<organism evidence="1 2">
    <name type="scientific">Meganyctiphanes norvegica</name>
    <name type="common">Northern krill</name>
    <name type="synonym">Thysanopoda norvegica</name>
    <dbReference type="NCBI Taxonomy" id="48144"/>
    <lineage>
        <taxon>Eukaryota</taxon>
        <taxon>Metazoa</taxon>
        <taxon>Ecdysozoa</taxon>
        <taxon>Arthropoda</taxon>
        <taxon>Crustacea</taxon>
        <taxon>Multicrustacea</taxon>
        <taxon>Malacostraca</taxon>
        <taxon>Eumalacostraca</taxon>
        <taxon>Eucarida</taxon>
        <taxon>Euphausiacea</taxon>
        <taxon>Euphausiidae</taxon>
        <taxon>Meganyctiphanes</taxon>
    </lineage>
</organism>
<comment type="caution">
    <text evidence="1">The sequence shown here is derived from an EMBL/GenBank/DDBJ whole genome shotgun (WGS) entry which is preliminary data.</text>
</comment>
<reference evidence="1 2" key="1">
    <citation type="submission" date="2024-05" db="EMBL/GenBank/DDBJ databases">
        <authorList>
            <person name="Wallberg A."/>
        </authorList>
    </citation>
    <scope>NUCLEOTIDE SEQUENCE [LARGE SCALE GENOMIC DNA]</scope>
</reference>
<dbReference type="Proteomes" id="UP001497623">
    <property type="component" value="Unassembled WGS sequence"/>
</dbReference>
<dbReference type="Gene3D" id="3.10.100.10">
    <property type="entry name" value="Mannose-Binding Protein A, subunit A"/>
    <property type="match status" value="1"/>
</dbReference>
<protein>
    <recommendedName>
        <fullName evidence="3">C-type lectin domain-containing protein</fullName>
    </recommendedName>
</protein>
<evidence type="ECO:0000313" key="2">
    <source>
        <dbReference type="Proteomes" id="UP001497623"/>
    </source>
</evidence>
<evidence type="ECO:0000313" key="1">
    <source>
        <dbReference type="EMBL" id="CAL4164321.1"/>
    </source>
</evidence>
<proteinExistence type="predicted"/>
<dbReference type="EMBL" id="CAXKWB010046826">
    <property type="protein sequence ID" value="CAL4164321.1"/>
    <property type="molecule type" value="Genomic_DNA"/>
</dbReference>
<sequence length="364" mass="40718">QERQMHIQHRKKACRKIGGECIRRGRSCPPNLPIETSSGRPFCKKRRRCCYAERIPVTTPQSTTVPSIFKDCYVTSSGTSYWMYKEERWVTWNGAKDKCANKGLILATPPLISGQAIALWWDVLFACGADSNAWLAARGNGTQYVTQPDGTAISNTSPLWAAGQGGTEVSTDDCMWMYGHKSGLTEQPHSPYWSGSCTYRYGFPLCQERIPVITPQSTTVPSIFTDCYVISSGTSYWMYKEDRWVTWNEARLKCIKEGLILATPPLISGQAIALWWDVLFACGADSNAWLAARGDGMQFVTQPDGTAISNTSPLWWAGQPGNEVSTDDCMWMYGHKKGLTEQPHSPYWSGSCTYRYGFPLCQKP</sequence>
<dbReference type="InterPro" id="IPR016186">
    <property type="entry name" value="C-type_lectin-like/link_sf"/>
</dbReference>
<feature type="non-terminal residue" evidence="1">
    <location>
        <position position="1"/>
    </location>
</feature>
<evidence type="ECO:0008006" key="3">
    <source>
        <dbReference type="Google" id="ProtNLM"/>
    </source>
</evidence>
<name>A0AAV2S7U7_MEGNR</name>
<gene>
    <name evidence="1" type="ORF">MNOR_LOCUS33120</name>
</gene>
<dbReference type="InterPro" id="IPR016187">
    <property type="entry name" value="CTDL_fold"/>
</dbReference>
<keyword evidence="2" id="KW-1185">Reference proteome</keyword>
<accession>A0AAV2S7U7</accession>
<dbReference type="SUPFAM" id="SSF56436">
    <property type="entry name" value="C-type lectin-like"/>
    <property type="match status" value="2"/>
</dbReference>
<dbReference type="AlphaFoldDB" id="A0AAV2S7U7"/>
<dbReference type="CDD" id="cd00037">
    <property type="entry name" value="CLECT"/>
    <property type="match status" value="1"/>
</dbReference>